<dbReference type="Gene3D" id="2.50.20.10">
    <property type="entry name" value="Lipoprotein localisation LolA/LolB/LppX"/>
    <property type="match status" value="1"/>
</dbReference>
<dbReference type="AlphaFoldDB" id="A0A382JBE6"/>
<reference evidence="2" key="1">
    <citation type="submission" date="2018-05" db="EMBL/GenBank/DDBJ databases">
        <authorList>
            <person name="Lanie J.A."/>
            <person name="Ng W.-L."/>
            <person name="Kazmierczak K.M."/>
            <person name="Andrzejewski T.M."/>
            <person name="Davidsen T.M."/>
            <person name="Wayne K.J."/>
            <person name="Tettelin H."/>
            <person name="Glass J.I."/>
            <person name="Rusch D."/>
            <person name="Podicherti R."/>
            <person name="Tsui H.-C.T."/>
            <person name="Winkler M.E."/>
        </authorList>
    </citation>
    <scope>NUCLEOTIDE SEQUENCE</scope>
</reference>
<accession>A0A382JBE6</accession>
<dbReference type="CDD" id="cd16329">
    <property type="entry name" value="LolA_like"/>
    <property type="match status" value="1"/>
</dbReference>
<name>A0A382JBE6_9ZZZZ</name>
<gene>
    <name evidence="2" type="ORF">METZ01_LOCUS261932</name>
</gene>
<proteinExistence type="predicted"/>
<dbReference type="InterPro" id="IPR033399">
    <property type="entry name" value="TP_0789-like"/>
</dbReference>
<evidence type="ECO:0000259" key="1">
    <source>
        <dbReference type="Pfam" id="PF17131"/>
    </source>
</evidence>
<protein>
    <recommendedName>
        <fullName evidence="1">Uncharacterized protein TP-0789 domain-containing protein</fullName>
    </recommendedName>
</protein>
<sequence>MLTAPGSALKRANVRRFPPTYSTLSVALLSALLLPHGLQAVEPLPDGNRLAKTIRNLIPEENVEIRATMEVIEREYKRLETGIVIQIEKLGQAQWQTTYKAKRGGVVSEHWRIRREIGHPNRYEHKGHLAKRSEIFSSLAGSSFYIADFGMEFLHWPSQTVLKTQRRKSRLCHVLESRNPKPAKGEYHRVVSWVDKETGGILLAEIYTAEVKPIKSFAVKGLTKKNGRWQVDEMEMRDTKTRARSRLYFHLK</sequence>
<dbReference type="EMBL" id="UINC01073017">
    <property type="protein sequence ID" value="SVC09078.1"/>
    <property type="molecule type" value="Genomic_DNA"/>
</dbReference>
<organism evidence="2">
    <name type="scientific">marine metagenome</name>
    <dbReference type="NCBI Taxonomy" id="408172"/>
    <lineage>
        <taxon>unclassified sequences</taxon>
        <taxon>metagenomes</taxon>
        <taxon>ecological metagenomes</taxon>
    </lineage>
</organism>
<dbReference type="Pfam" id="PF17131">
    <property type="entry name" value="LolA_like"/>
    <property type="match status" value="1"/>
</dbReference>
<evidence type="ECO:0000313" key="2">
    <source>
        <dbReference type="EMBL" id="SVC09078.1"/>
    </source>
</evidence>
<feature type="domain" description="Uncharacterized protein TP-0789" evidence="1">
    <location>
        <begin position="137"/>
        <end position="249"/>
    </location>
</feature>